<evidence type="ECO:0000256" key="1">
    <source>
        <dbReference type="ARBA" id="ARBA00004651"/>
    </source>
</evidence>
<proteinExistence type="predicted"/>
<evidence type="ECO:0000256" key="2">
    <source>
        <dbReference type="ARBA" id="ARBA00022475"/>
    </source>
</evidence>
<gene>
    <name evidence="8" type="ORF">BJ982_005989</name>
</gene>
<dbReference type="EMBL" id="JACHND010000001">
    <property type="protein sequence ID" value="MBB4704445.1"/>
    <property type="molecule type" value="Genomic_DNA"/>
</dbReference>
<evidence type="ECO:0000259" key="7">
    <source>
        <dbReference type="PROSITE" id="PS50146"/>
    </source>
</evidence>
<dbReference type="Proteomes" id="UP000542210">
    <property type="component" value="Unassembled WGS sequence"/>
</dbReference>
<evidence type="ECO:0000256" key="4">
    <source>
        <dbReference type="ARBA" id="ARBA00022801"/>
    </source>
</evidence>
<dbReference type="Pfam" id="PF00781">
    <property type="entry name" value="DAGK_cat"/>
    <property type="match status" value="1"/>
</dbReference>
<name>A0A7W7DCQ9_9ACTN</name>
<accession>A0A7W7DCQ9</accession>
<dbReference type="InterPro" id="IPR016064">
    <property type="entry name" value="NAD/diacylglycerol_kinase_sf"/>
</dbReference>
<keyword evidence="2" id="KW-1003">Cell membrane</keyword>
<dbReference type="InterPro" id="IPR036938">
    <property type="entry name" value="PAP2/HPO_sf"/>
</dbReference>
<keyword evidence="5" id="KW-1133">Transmembrane helix</keyword>
<dbReference type="SUPFAM" id="SSF111331">
    <property type="entry name" value="NAD kinase/diacylglycerol kinase-like"/>
    <property type="match status" value="1"/>
</dbReference>
<reference evidence="8 9" key="1">
    <citation type="submission" date="2020-08" db="EMBL/GenBank/DDBJ databases">
        <title>Sequencing the genomes of 1000 actinobacteria strains.</title>
        <authorList>
            <person name="Klenk H.-P."/>
        </authorList>
    </citation>
    <scope>NUCLEOTIDE SEQUENCE [LARGE SCALE GENOMIC DNA]</scope>
    <source>
        <strain evidence="8 9">DSM 45784</strain>
    </source>
</reference>
<dbReference type="EC" id="3.6.1.27" evidence="8"/>
<dbReference type="PROSITE" id="PS50146">
    <property type="entry name" value="DAGK"/>
    <property type="match status" value="1"/>
</dbReference>
<dbReference type="GO" id="GO:0005886">
    <property type="term" value="C:plasma membrane"/>
    <property type="evidence" value="ECO:0007669"/>
    <property type="project" value="UniProtKB-SubCell"/>
</dbReference>
<dbReference type="GO" id="GO:0016301">
    <property type="term" value="F:kinase activity"/>
    <property type="evidence" value="ECO:0007669"/>
    <property type="project" value="InterPro"/>
</dbReference>
<keyword evidence="3" id="KW-0812">Transmembrane</keyword>
<dbReference type="PANTHER" id="PTHR14969">
    <property type="entry name" value="SPHINGOSINE-1-PHOSPHATE PHOSPHOHYDROLASE"/>
    <property type="match status" value="1"/>
</dbReference>
<dbReference type="Gene3D" id="3.40.50.10330">
    <property type="entry name" value="Probable inorganic polyphosphate/atp-NAD kinase, domain 1"/>
    <property type="match status" value="1"/>
</dbReference>
<dbReference type="SUPFAM" id="SSF48317">
    <property type="entry name" value="Acid phosphatase/Vanadium-dependent haloperoxidase"/>
    <property type="match status" value="1"/>
</dbReference>
<evidence type="ECO:0000313" key="8">
    <source>
        <dbReference type="EMBL" id="MBB4704445.1"/>
    </source>
</evidence>
<dbReference type="PANTHER" id="PTHR14969:SF62">
    <property type="entry name" value="DECAPRENYLPHOSPHORYL-5-PHOSPHORIBOSE PHOSPHATASE RV3807C-RELATED"/>
    <property type="match status" value="1"/>
</dbReference>
<keyword evidence="9" id="KW-1185">Reference proteome</keyword>
<sequence length="501" mass="53336">MTERTPIRKRLGAVDRRLFRSVADAHLPGFDRVLPRLSRAADNSLLWAGVAGAMALTGRRRMRRAATRGLLAISLASPVVNLLGKQAFARSRPSIVDFPLARLGRIPSSHSFPSGHSASAAAFAAAVAMEAPARVAVPVAVTAGAVCFSRVYTGVHYPGDVLAGVALGLTAAVVTTRLWPGQTVDGDARVAATAPLIDLDPDGEGVVAVVNDAAGRDPGTASAVAKVLPKAEVIEVQPGEDLMDRLREAAGRARVLAVAGGDGTMNCGAQVAIEHGLPLLPIPAGTFDHFARTLGLETIQEAVAAYRAGHVVAVDVGEVAGKVFLNTASLGIYPLLVDRREHWEKRIGKWPALVLAMADVLMHDRRPQEMLVDGVRRRVWLLFAGNCAYESRGVAPTRRNRLEDGVLDLRLLTAASRLPRLRALASTVLGGTGLSRHYVQWRADTLHVAPLASAERRARARGAAAAEEELRLARDGETFSATGPLVFSKRPRSLLVFRPIE</sequence>
<feature type="domain" description="DAGKc" evidence="7">
    <location>
        <begin position="235"/>
        <end position="323"/>
    </location>
</feature>
<organism evidence="8 9">
    <name type="scientific">Sphaerisporangium siamense</name>
    <dbReference type="NCBI Taxonomy" id="795645"/>
    <lineage>
        <taxon>Bacteria</taxon>
        <taxon>Bacillati</taxon>
        <taxon>Actinomycetota</taxon>
        <taxon>Actinomycetes</taxon>
        <taxon>Streptosporangiales</taxon>
        <taxon>Streptosporangiaceae</taxon>
        <taxon>Sphaerisporangium</taxon>
    </lineage>
</organism>
<protein>
    <submittedName>
        <fullName evidence="8">Undecaprenyl-diphosphatase</fullName>
        <ecNumber evidence="8">3.6.1.27</ecNumber>
    </submittedName>
</protein>
<dbReference type="AlphaFoldDB" id="A0A7W7DCQ9"/>
<dbReference type="InterPro" id="IPR001206">
    <property type="entry name" value="Diacylglycerol_kinase_cat_dom"/>
</dbReference>
<comment type="caution">
    <text evidence="8">The sequence shown here is derived from an EMBL/GenBank/DDBJ whole genome shotgun (WGS) entry which is preliminary data.</text>
</comment>
<dbReference type="RefSeq" id="WP_184885489.1">
    <property type="nucleotide sequence ID" value="NZ_BOOV01000011.1"/>
</dbReference>
<comment type="subcellular location">
    <subcellularLocation>
        <location evidence="1">Cell membrane</location>
        <topology evidence="1">Multi-pass membrane protein</topology>
    </subcellularLocation>
</comment>
<dbReference type="Gene3D" id="2.60.200.40">
    <property type="match status" value="1"/>
</dbReference>
<dbReference type="Pfam" id="PF01569">
    <property type="entry name" value="PAP2"/>
    <property type="match status" value="1"/>
</dbReference>
<dbReference type="InterPro" id="IPR017438">
    <property type="entry name" value="ATP-NAD_kinase_N"/>
</dbReference>
<dbReference type="InterPro" id="IPR000326">
    <property type="entry name" value="PAP2/HPO"/>
</dbReference>
<evidence type="ECO:0000256" key="5">
    <source>
        <dbReference type="ARBA" id="ARBA00022989"/>
    </source>
</evidence>
<evidence type="ECO:0000313" key="9">
    <source>
        <dbReference type="Proteomes" id="UP000542210"/>
    </source>
</evidence>
<dbReference type="GO" id="GO:0050380">
    <property type="term" value="F:undecaprenyl-diphosphatase activity"/>
    <property type="evidence" value="ECO:0007669"/>
    <property type="project" value="UniProtKB-EC"/>
</dbReference>
<keyword evidence="4 8" id="KW-0378">Hydrolase</keyword>
<evidence type="ECO:0000256" key="3">
    <source>
        <dbReference type="ARBA" id="ARBA00022692"/>
    </source>
</evidence>
<dbReference type="Gene3D" id="1.20.144.10">
    <property type="entry name" value="Phosphatidic acid phosphatase type 2/haloperoxidase"/>
    <property type="match status" value="1"/>
</dbReference>
<keyword evidence="6" id="KW-0472">Membrane</keyword>
<dbReference type="SMART" id="SM00014">
    <property type="entry name" value="acidPPc"/>
    <property type="match status" value="1"/>
</dbReference>
<evidence type="ECO:0000256" key="6">
    <source>
        <dbReference type="ARBA" id="ARBA00023136"/>
    </source>
</evidence>